<comment type="subcellular location">
    <subcellularLocation>
        <location evidence="1">Cytoplasm</location>
        <location evidence="1">Cytoskeleton</location>
    </subcellularLocation>
</comment>
<dbReference type="GO" id="GO:0005856">
    <property type="term" value="C:cytoskeleton"/>
    <property type="evidence" value="ECO:0007669"/>
    <property type="project" value="UniProtKB-SubCell"/>
</dbReference>
<dbReference type="PROSITE" id="PS51460">
    <property type="entry name" value="GAR"/>
    <property type="match status" value="1"/>
</dbReference>
<gene>
    <name evidence="7" type="ORF">EVOR1521_LOCUS23337</name>
</gene>
<keyword evidence="2" id="KW-0963">Cytoplasm</keyword>
<dbReference type="InterPro" id="IPR036534">
    <property type="entry name" value="GAR_dom_sf"/>
</dbReference>
<dbReference type="InterPro" id="IPR003108">
    <property type="entry name" value="GAR_dom"/>
</dbReference>
<dbReference type="Pfam" id="PF02187">
    <property type="entry name" value="GAS2"/>
    <property type="match status" value="1"/>
</dbReference>
<sequence length="205" mass="22242">MASAPDLRRARGLELGMAYGPPGYGGQPMPAMLAQPPYGGGPSLPSARGTSVMTMASTQADGLQAEVARRQAAEARVQELEALVARLQNRVAVLEGRPAKGGSSRRSGLSQALKESEPREEVNGEEDSIDRVIRTYLEHNPDFPVSIQKVAPNFYVFGDRGTVYIQQRGEHVVVRVGGGYKSLQVFMDERALMVTRDNACLPEWS</sequence>
<evidence type="ECO:0000256" key="3">
    <source>
        <dbReference type="ARBA" id="ARBA00023212"/>
    </source>
</evidence>
<evidence type="ECO:0000313" key="7">
    <source>
        <dbReference type="EMBL" id="CAJ1399884.1"/>
    </source>
</evidence>
<dbReference type="GO" id="GO:0008017">
    <property type="term" value="F:microtubule binding"/>
    <property type="evidence" value="ECO:0007669"/>
    <property type="project" value="InterPro"/>
</dbReference>
<feature type="coiled-coil region" evidence="4">
    <location>
        <begin position="63"/>
        <end position="97"/>
    </location>
</feature>
<dbReference type="SUPFAM" id="SSF143575">
    <property type="entry name" value="GAS2 domain-like"/>
    <property type="match status" value="1"/>
</dbReference>
<organism evidence="7 8">
    <name type="scientific">Effrenium voratum</name>
    <dbReference type="NCBI Taxonomy" id="2562239"/>
    <lineage>
        <taxon>Eukaryota</taxon>
        <taxon>Sar</taxon>
        <taxon>Alveolata</taxon>
        <taxon>Dinophyceae</taxon>
        <taxon>Suessiales</taxon>
        <taxon>Symbiodiniaceae</taxon>
        <taxon>Effrenium</taxon>
    </lineage>
</organism>
<protein>
    <recommendedName>
        <fullName evidence="6">GAR domain-containing protein</fullName>
    </recommendedName>
</protein>
<dbReference type="Gene3D" id="3.30.920.20">
    <property type="entry name" value="Gas2-like domain"/>
    <property type="match status" value="1"/>
</dbReference>
<evidence type="ECO:0000313" key="8">
    <source>
        <dbReference type="Proteomes" id="UP001178507"/>
    </source>
</evidence>
<dbReference type="Proteomes" id="UP001178507">
    <property type="component" value="Unassembled WGS sequence"/>
</dbReference>
<feature type="region of interest" description="Disordered" evidence="5">
    <location>
        <begin position="97"/>
        <end position="126"/>
    </location>
</feature>
<accession>A0AA36J696</accession>
<feature type="domain" description="GAR" evidence="6">
    <location>
        <begin position="120"/>
        <end position="194"/>
    </location>
</feature>
<evidence type="ECO:0000259" key="6">
    <source>
        <dbReference type="PROSITE" id="PS51460"/>
    </source>
</evidence>
<evidence type="ECO:0000256" key="2">
    <source>
        <dbReference type="ARBA" id="ARBA00022490"/>
    </source>
</evidence>
<dbReference type="EMBL" id="CAUJNA010003350">
    <property type="protein sequence ID" value="CAJ1399884.1"/>
    <property type="molecule type" value="Genomic_DNA"/>
</dbReference>
<reference evidence="7" key="1">
    <citation type="submission" date="2023-08" db="EMBL/GenBank/DDBJ databases">
        <authorList>
            <person name="Chen Y."/>
            <person name="Shah S."/>
            <person name="Dougan E. K."/>
            <person name="Thang M."/>
            <person name="Chan C."/>
        </authorList>
    </citation>
    <scope>NUCLEOTIDE SEQUENCE</scope>
</reference>
<keyword evidence="8" id="KW-1185">Reference proteome</keyword>
<keyword evidence="3" id="KW-0206">Cytoskeleton</keyword>
<comment type="caution">
    <text evidence="7">The sequence shown here is derived from an EMBL/GenBank/DDBJ whole genome shotgun (WGS) entry which is preliminary data.</text>
</comment>
<evidence type="ECO:0000256" key="1">
    <source>
        <dbReference type="ARBA" id="ARBA00004245"/>
    </source>
</evidence>
<dbReference type="AlphaFoldDB" id="A0AA36J696"/>
<name>A0AA36J696_9DINO</name>
<keyword evidence="4" id="KW-0175">Coiled coil</keyword>
<proteinExistence type="predicted"/>
<evidence type="ECO:0000256" key="5">
    <source>
        <dbReference type="SAM" id="MobiDB-lite"/>
    </source>
</evidence>
<evidence type="ECO:0000256" key="4">
    <source>
        <dbReference type="SAM" id="Coils"/>
    </source>
</evidence>